<proteinExistence type="predicted"/>
<organism evidence="1 2">
    <name type="scientific">Haemaphysalis longicornis</name>
    <name type="common">Bush tick</name>
    <dbReference type="NCBI Taxonomy" id="44386"/>
    <lineage>
        <taxon>Eukaryota</taxon>
        <taxon>Metazoa</taxon>
        <taxon>Ecdysozoa</taxon>
        <taxon>Arthropoda</taxon>
        <taxon>Chelicerata</taxon>
        <taxon>Arachnida</taxon>
        <taxon>Acari</taxon>
        <taxon>Parasitiformes</taxon>
        <taxon>Ixodida</taxon>
        <taxon>Ixodoidea</taxon>
        <taxon>Ixodidae</taxon>
        <taxon>Haemaphysalinae</taxon>
        <taxon>Haemaphysalis</taxon>
    </lineage>
</organism>
<name>A0A9J6FMB8_HAELO</name>
<reference evidence="1 2" key="1">
    <citation type="journal article" date="2020" name="Cell">
        <title>Large-Scale Comparative Analyses of Tick Genomes Elucidate Their Genetic Diversity and Vector Capacities.</title>
        <authorList>
            <consortium name="Tick Genome and Microbiome Consortium (TIGMIC)"/>
            <person name="Jia N."/>
            <person name="Wang J."/>
            <person name="Shi W."/>
            <person name="Du L."/>
            <person name="Sun Y."/>
            <person name="Zhan W."/>
            <person name="Jiang J.F."/>
            <person name="Wang Q."/>
            <person name="Zhang B."/>
            <person name="Ji P."/>
            <person name="Bell-Sakyi L."/>
            <person name="Cui X.M."/>
            <person name="Yuan T.T."/>
            <person name="Jiang B.G."/>
            <person name="Yang W.F."/>
            <person name="Lam T.T."/>
            <person name="Chang Q.C."/>
            <person name="Ding S.J."/>
            <person name="Wang X.J."/>
            <person name="Zhu J.G."/>
            <person name="Ruan X.D."/>
            <person name="Zhao L."/>
            <person name="Wei J.T."/>
            <person name="Ye R.Z."/>
            <person name="Que T.C."/>
            <person name="Du C.H."/>
            <person name="Zhou Y.H."/>
            <person name="Cheng J.X."/>
            <person name="Dai P.F."/>
            <person name="Guo W.B."/>
            <person name="Han X.H."/>
            <person name="Huang E.J."/>
            <person name="Li L.F."/>
            <person name="Wei W."/>
            <person name="Gao Y.C."/>
            <person name="Liu J.Z."/>
            <person name="Shao H.Z."/>
            <person name="Wang X."/>
            <person name="Wang C.C."/>
            <person name="Yang T.C."/>
            <person name="Huo Q.B."/>
            <person name="Li W."/>
            <person name="Chen H.Y."/>
            <person name="Chen S.E."/>
            <person name="Zhou L.G."/>
            <person name="Ni X.B."/>
            <person name="Tian J.H."/>
            <person name="Sheng Y."/>
            <person name="Liu T."/>
            <person name="Pan Y.S."/>
            <person name="Xia L.Y."/>
            <person name="Li J."/>
            <person name="Zhao F."/>
            <person name="Cao W.C."/>
        </authorList>
    </citation>
    <scope>NUCLEOTIDE SEQUENCE [LARGE SCALE GENOMIC DNA]</scope>
    <source>
        <strain evidence="1">HaeL-2018</strain>
    </source>
</reference>
<comment type="caution">
    <text evidence="1">The sequence shown here is derived from an EMBL/GenBank/DDBJ whole genome shotgun (WGS) entry which is preliminary data.</text>
</comment>
<protein>
    <submittedName>
        <fullName evidence="1">Uncharacterized protein</fullName>
    </submittedName>
</protein>
<dbReference type="EMBL" id="JABSTR010000002">
    <property type="protein sequence ID" value="KAH9363995.1"/>
    <property type="molecule type" value="Genomic_DNA"/>
</dbReference>
<accession>A0A9J6FMB8</accession>
<dbReference type="Proteomes" id="UP000821853">
    <property type="component" value="Chromosome 10"/>
</dbReference>
<evidence type="ECO:0000313" key="2">
    <source>
        <dbReference type="Proteomes" id="UP000821853"/>
    </source>
</evidence>
<keyword evidence="2" id="KW-1185">Reference proteome</keyword>
<dbReference type="OrthoDB" id="6486740at2759"/>
<dbReference type="AlphaFoldDB" id="A0A9J6FMB8"/>
<dbReference type="VEuPathDB" id="VectorBase:HLOH_043558"/>
<gene>
    <name evidence="1" type="ORF">HPB48_005262</name>
</gene>
<evidence type="ECO:0000313" key="1">
    <source>
        <dbReference type="EMBL" id="KAH9363995.1"/>
    </source>
</evidence>
<sequence length="187" mass="20576">MQPHTLEEYGNPDSFYIRGAAQLMATSAAASKGRSRQAMARVSATGDVSLHHTKQLPALCVAVADGFASAGHYNCTATVESWDFTYSEVRLHGSVDVALKNSAWEVSRPRMRFHFSVMEFELVLKKKYEAKPRLSNRGRDAAHVGELLAARIGTQDYAGLRQPARDGHLPRHALGALRGLHPNRPAR</sequence>